<reference evidence="1 2" key="1">
    <citation type="submission" date="2024-05" db="EMBL/GenBank/DDBJ databases">
        <title>Haplotype-resolved chromosome-level genome assembly of Huyou (Citrus changshanensis).</title>
        <authorList>
            <person name="Miao C."/>
            <person name="Chen W."/>
            <person name="Wu Y."/>
            <person name="Wang L."/>
            <person name="Zhao S."/>
            <person name="Grierson D."/>
            <person name="Xu C."/>
            <person name="Chen K."/>
        </authorList>
    </citation>
    <scope>NUCLEOTIDE SEQUENCE [LARGE SCALE GENOMIC DNA]</scope>
    <source>
        <strain evidence="1">01-14</strain>
        <tissue evidence="1">Leaf</tissue>
    </source>
</reference>
<comment type="caution">
    <text evidence="1">The sequence shown here is derived from an EMBL/GenBank/DDBJ whole genome shotgun (WGS) entry which is preliminary data.</text>
</comment>
<dbReference type="AlphaFoldDB" id="A0AAP0QTI6"/>
<evidence type="ECO:0000313" key="2">
    <source>
        <dbReference type="Proteomes" id="UP001428341"/>
    </source>
</evidence>
<name>A0AAP0QTI6_9ROSI</name>
<protein>
    <submittedName>
        <fullName evidence="1">Uncharacterized protein</fullName>
    </submittedName>
</protein>
<proteinExistence type="predicted"/>
<sequence length="182" mass="20748">MNHQEEQELLSQSTLPVLSRLDRLDRLLLLLEERHCLSTKHIPNCAIGRMKSSTEDQCKTLACALEEVNYKGTLMERLTMLENRVLELSLVMEKVEKTSRSSLEKTSRSSSCTIERAEKIEHKLSFTAITGQDEDTINSSQGTTNLVEASACERKSKGGHKDRRNVALIRHNKWLGWFRMGC</sequence>
<keyword evidence="2" id="KW-1185">Reference proteome</keyword>
<dbReference type="EMBL" id="JBCGBO010000003">
    <property type="protein sequence ID" value="KAK9214470.1"/>
    <property type="molecule type" value="Genomic_DNA"/>
</dbReference>
<dbReference type="PANTHER" id="PTHR34190:SF10">
    <property type="entry name" value="TERNARY COMPLEX FACTOR MIP1 LEUCINE-ZIPPER DOMAIN-CONTAINING PROTEIN"/>
    <property type="match status" value="1"/>
</dbReference>
<dbReference type="Proteomes" id="UP001428341">
    <property type="component" value="Unassembled WGS sequence"/>
</dbReference>
<organism evidence="1 2">
    <name type="scientific">Citrus x changshan-huyou</name>
    <dbReference type="NCBI Taxonomy" id="2935761"/>
    <lineage>
        <taxon>Eukaryota</taxon>
        <taxon>Viridiplantae</taxon>
        <taxon>Streptophyta</taxon>
        <taxon>Embryophyta</taxon>
        <taxon>Tracheophyta</taxon>
        <taxon>Spermatophyta</taxon>
        <taxon>Magnoliopsida</taxon>
        <taxon>eudicotyledons</taxon>
        <taxon>Gunneridae</taxon>
        <taxon>Pentapetalae</taxon>
        <taxon>rosids</taxon>
        <taxon>malvids</taxon>
        <taxon>Sapindales</taxon>
        <taxon>Rutaceae</taxon>
        <taxon>Aurantioideae</taxon>
        <taxon>Citrus</taxon>
    </lineage>
</organism>
<gene>
    <name evidence="1" type="ORF">WN944_006462</name>
</gene>
<dbReference type="PANTHER" id="PTHR34190">
    <property type="entry name" value="EXPRESSED PROTEIN"/>
    <property type="match status" value="1"/>
</dbReference>
<accession>A0AAP0QTI6</accession>
<evidence type="ECO:0000313" key="1">
    <source>
        <dbReference type="EMBL" id="KAK9214470.1"/>
    </source>
</evidence>